<evidence type="ECO:0000259" key="1">
    <source>
        <dbReference type="Pfam" id="PF01575"/>
    </source>
</evidence>
<dbReference type="InterPro" id="IPR029069">
    <property type="entry name" value="HotDog_dom_sf"/>
</dbReference>
<dbReference type="CDD" id="cd03454">
    <property type="entry name" value="YdeM"/>
    <property type="match status" value="1"/>
</dbReference>
<evidence type="ECO:0000313" key="3">
    <source>
        <dbReference type="Proteomes" id="UP001524587"/>
    </source>
</evidence>
<sequence>MTDVFDTPQNDRWFEDYTPGAVYELGEIVVDEAELVSFAARFDPQPMHLDGASAQAAPFGGLIASGWHTAALAMRLVVQNYLSTVAARPSPGVDELRWHRPVRPGDTLRVRATVTAARASASKPDLGIVHGLVEVRNGADEPVMSMRAVNLFTRRPHRAATAASP</sequence>
<keyword evidence="3" id="KW-1185">Reference proteome</keyword>
<dbReference type="InterPro" id="IPR052342">
    <property type="entry name" value="MCH/BMMD"/>
</dbReference>
<dbReference type="PANTHER" id="PTHR43664:SF1">
    <property type="entry name" value="BETA-METHYLMALYL-COA DEHYDRATASE"/>
    <property type="match status" value="1"/>
</dbReference>
<feature type="domain" description="MaoC-like" evidence="1">
    <location>
        <begin position="19"/>
        <end position="121"/>
    </location>
</feature>
<gene>
    <name evidence="2" type="ORF">NFI95_16455</name>
</gene>
<accession>A0ABT1WCA5</accession>
<dbReference type="InterPro" id="IPR002539">
    <property type="entry name" value="MaoC-like_dom"/>
</dbReference>
<dbReference type="Pfam" id="PF01575">
    <property type="entry name" value="MaoC_dehydratas"/>
    <property type="match status" value="1"/>
</dbReference>
<reference evidence="2 3" key="1">
    <citation type="submission" date="2022-06" db="EMBL/GenBank/DDBJ databases">
        <title>Endosaccharibacter gen. nov., sp. nov., endophytic bacteria isolated from sugarcane.</title>
        <authorList>
            <person name="Pitiwittayakul N."/>
            <person name="Yukphan P."/>
            <person name="Charoenyingcharoen P."/>
            <person name="Tanasupawat S."/>
        </authorList>
    </citation>
    <scope>NUCLEOTIDE SEQUENCE [LARGE SCALE GENOMIC DNA]</scope>
    <source>
        <strain evidence="2 3">KSS8</strain>
    </source>
</reference>
<dbReference type="RefSeq" id="WP_422865524.1">
    <property type="nucleotide sequence ID" value="NZ_JAMSKV010000021.1"/>
</dbReference>
<protein>
    <submittedName>
        <fullName evidence="2">MaoC family dehydratase</fullName>
    </submittedName>
</protein>
<name>A0ABT1WCA5_9PROT</name>
<evidence type="ECO:0000313" key="2">
    <source>
        <dbReference type="EMBL" id="MCQ8280035.1"/>
    </source>
</evidence>
<dbReference type="PANTHER" id="PTHR43664">
    <property type="entry name" value="MONOAMINE OXIDASE-RELATED"/>
    <property type="match status" value="1"/>
</dbReference>
<comment type="caution">
    <text evidence="2">The sequence shown here is derived from an EMBL/GenBank/DDBJ whole genome shotgun (WGS) entry which is preliminary data.</text>
</comment>
<proteinExistence type="predicted"/>
<dbReference type="Gene3D" id="3.10.129.10">
    <property type="entry name" value="Hotdog Thioesterase"/>
    <property type="match status" value="1"/>
</dbReference>
<dbReference type="SUPFAM" id="SSF54637">
    <property type="entry name" value="Thioesterase/thiol ester dehydrase-isomerase"/>
    <property type="match status" value="1"/>
</dbReference>
<dbReference type="EMBL" id="JAMSKV010000021">
    <property type="protein sequence ID" value="MCQ8280035.1"/>
    <property type="molecule type" value="Genomic_DNA"/>
</dbReference>
<dbReference type="Proteomes" id="UP001524587">
    <property type="component" value="Unassembled WGS sequence"/>
</dbReference>
<organism evidence="2 3">
    <name type="scientific">Endosaccharibacter trunci</name>
    <dbReference type="NCBI Taxonomy" id="2812733"/>
    <lineage>
        <taxon>Bacteria</taxon>
        <taxon>Pseudomonadati</taxon>
        <taxon>Pseudomonadota</taxon>
        <taxon>Alphaproteobacteria</taxon>
        <taxon>Acetobacterales</taxon>
        <taxon>Acetobacteraceae</taxon>
        <taxon>Endosaccharibacter</taxon>
    </lineage>
</organism>